<feature type="transmembrane region" description="Helical" evidence="6">
    <location>
        <begin position="17"/>
        <end position="38"/>
    </location>
</feature>
<sequence length="599" mass="64735">MSSPSNRKDQPRTGADGIWVLIAAVCFGLAIGFVNLAVRLGHLIDGTAGQDPSSPFELFFNTFKGKSHWTMTVTIVAAVLAVVLSVLAVFVLVSRSRRKARRSRVDTQAAYMGRGRDVEGIRRKSVAATATRLGVAGSPGVPIGAALGTGETLLGSWEDMHLDIWGPRTGKTTSRAVPAVLDAPGAVVCTSNKRDLLDATRLIRERHGQVWVFDPQQVALEPADWWWNPLTYVTDDTKARGLAGHFIAGSRSADAKSDAYFDGDAQNLLASLILAAALGRRPITEVYRWLIRPNDQSPVEILRDSPYDLVADQLAGIMAYPDEQRGGVYGTAKQMATCLTSPAVAAWVTSPAQRGQLDERPQFDPHAFVRDGSTLYALSMEGEGTTGPLTTALTVAVTEAATDLATRMAGGRLATPMLCVLDEAANVCRWRRLPDLYSHFGSRGIIIMTILQSWSQGVEVWGASGMQKLWSSANVKVYGGGVSEEDFLDKLSKLIGDYDKLTSSISAGKGYRSTSRQLTRERILDVEQLAALPKGRAVVLSSGNRAAMIRTKPWMNGPHAHDVRASITLNDPNGAATIADAFTQLRQVDQQEGNTDEHH</sequence>
<evidence type="ECO:0000256" key="5">
    <source>
        <dbReference type="ARBA" id="ARBA00023136"/>
    </source>
</evidence>
<evidence type="ECO:0000256" key="4">
    <source>
        <dbReference type="ARBA" id="ARBA00022989"/>
    </source>
</evidence>
<evidence type="ECO:0000256" key="1">
    <source>
        <dbReference type="ARBA" id="ARBA00004651"/>
    </source>
</evidence>
<keyword evidence="2" id="KW-1003">Cell membrane</keyword>
<dbReference type="CDD" id="cd01127">
    <property type="entry name" value="TrwB_TraG_TraD_VirD4"/>
    <property type="match status" value="1"/>
</dbReference>
<dbReference type="InterPro" id="IPR032689">
    <property type="entry name" value="TraG-D_C"/>
</dbReference>
<protein>
    <submittedName>
        <fullName evidence="8">Type IV secretory pathway, VirD4 component, TraG/TraD family ATPase</fullName>
    </submittedName>
</protein>
<comment type="subcellular location">
    <subcellularLocation>
        <location evidence="1">Cell membrane</location>
        <topology evidence="1">Multi-pass membrane protein</topology>
    </subcellularLocation>
</comment>
<evidence type="ECO:0000256" key="3">
    <source>
        <dbReference type="ARBA" id="ARBA00022692"/>
    </source>
</evidence>
<evidence type="ECO:0000313" key="8">
    <source>
        <dbReference type="EMBL" id="SSA59114.1"/>
    </source>
</evidence>
<dbReference type="Pfam" id="PF12696">
    <property type="entry name" value="TraG-D_C"/>
    <property type="match status" value="1"/>
</dbReference>
<dbReference type="OrthoDB" id="226701at2"/>
<keyword evidence="9" id="KW-1185">Reference proteome</keyword>
<dbReference type="Proteomes" id="UP000250028">
    <property type="component" value="Unassembled WGS sequence"/>
</dbReference>
<keyword evidence="4 6" id="KW-1133">Transmembrane helix</keyword>
<proteinExistence type="predicted"/>
<name>A0A2Y9BNE8_9MICO</name>
<keyword evidence="3 6" id="KW-0812">Transmembrane</keyword>
<keyword evidence="5 6" id="KW-0472">Membrane</keyword>
<dbReference type="InterPro" id="IPR027417">
    <property type="entry name" value="P-loop_NTPase"/>
</dbReference>
<dbReference type="PANTHER" id="PTHR37937:SF1">
    <property type="entry name" value="CONJUGATIVE TRANSFER: DNA TRANSPORT"/>
    <property type="match status" value="1"/>
</dbReference>
<evidence type="ECO:0000256" key="2">
    <source>
        <dbReference type="ARBA" id="ARBA00022475"/>
    </source>
</evidence>
<organism evidence="8 9">
    <name type="scientific">Branchiibius hedensis</name>
    <dbReference type="NCBI Taxonomy" id="672460"/>
    <lineage>
        <taxon>Bacteria</taxon>
        <taxon>Bacillati</taxon>
        <taxon>Actinomycetota</taxon>
        <taxon>Actinomycetes</taxon>
        <taxon>Micrococcales</taxon>
        <taxon>Dermacoccaceae</taxon>
        <taxon>Branchiibius</taxon>
    </lineage>
</organism>
<dbReference type="EMBL" id="UESZ01000003">
    <property type="protein sequence ID" value="SSA59114.1"/>
    <property type="molecule type" value="Genomic_DNA"/>
</dbReference>
<dbReference type="SUPFAM" id="SSF52540">
    <property type="entry name" value="P-loop containing nucleoside triphosphate hydrolases"/>
    <property type="match status" value="1"/>
</dbReference>
<dbReference type="AlphaFoldDB" id="A0A2Y9BNE8"/>
<reference evidence="9" key="1">
    <citation type="submission" date="2016-10" db="EMBL/GenBank/DDBJ databases">
        <authorList>
            <person name="Varghese N."/>
            <person name="Submissions S."/>
        </authorList>
    </citation>
    <scope>NUCLEOTIDE SEQUENCE [LARGE SCALE GENOMIC DNA]</scope>
    <source>
        <strain evidence="9">DSM 22951</strain>
    </source>
</reference>
<dbReference type="InterPro" id="IPR051539">
    <property type="entry name" value="T4SS-coupling_protein"/>
</dbReference>
<feature type="domain" description="TraD/TraG TraM recognition site" evidence="7">
    <location>
        <begin position="416"/>
        <end position="534"/>
    </location>
</feature>
<dbReference type="RefSeq" id="WP_109689509.1">
    <property type="nucleotide sequence ID" value="NZ_QGDN01000003.1"/>
</dbReference>
<evidence type="ECO:0000259" key="7">
    <source>
        <dbReference type="Pfam" id="PF12696"/>
    </source>
</evidence>
<feature type="transmembrane region" description="Helical" evidence="6">
    <location>
        <begin position="69"/>
        <end position="93"/>
    </location>
</feature>
<evidence type="ECO:0000256" key="6">
    <source>
        <dbReference type="SAM" id="Phobius"/>
    </source>
</evidence>
<dbReference type="PANTHER" id="PTHR37937">
    <property type="entry name" value="CONJUGATIVE TRANSFER: DNA TRANSPORT"/>
    <property type="match status" value="1"/>
</dbReference>
<gene>
    <name evidence="8" type="ORF">SAMN04489750_3929</name>
</gene>
<evidence type="ECO:0000313" key="9">
    <source>
        <dbReference type="Proteomes" id="UP000250028"/>
    </source>
</evidence>
<accession>A0A2Y9BNE8</accession>
<dbReference type="GO" id="GO:0005886">
    <property type="term" value="C:plasma membrane"/>
    <property type="evidence" value="ECO:0007669"/>
    <property type="project" value="UniProtKB-SubCell"/>
</dbReference>
<dbReference type="Gene3D" id="3.40.50.300">
    <property type="entry name" value="P-loop containing nucleotide triphosphate hydrolases"/>
    <property type="match status" value="1"/>
</dbReference>